<keyword evidence="7" id="KW-1185">Reference proteome</keyword>
<dbReference type="EMBL" id="JABSTV010001248">
    <property type="protein sequence ID" value="KAH7969851.1"/>
    <property type="molecule type" value="Genomic_DNA"/>
</dbReference>
<dbReference type="Proteomes" id="UP000821837">
    <property type="component" value="Unassembled WGS sequence"/>
</dbReference>
<comment type="caution">
    <text evidence="6">The sequence shown here is derived from an EMBL/GenBank/DDBJ whole genome shotgun (WGS) entry which is preliminary data.</text>
</comment>
<comment type="subcellular location">
    <subcellularLocation>
        <location evidence="1">Nucleus</location>
    </subcellularLocation>
</comment>
<evidence type="ECO:0000313" key="6">
    <source>
        <dbReference type="EMBL" id="KAH7969851.1"/>
    </source>
</evidence>
<sequence length="144" mass="16621">MHADFQEGVESISLTSDMWMSRSNQSYISLTCHYLTSNFEMRSFALENRSVTESHTACNILEHLQAMMDNWKLPLQKVPVYVVTDNARNFRAAQRRMELSVLEFIQDVETRWNSEHDMLSCLVQLKEAICLELATSETTVPNLA</sequence>
<evidence type="ECO:0000313" key="7">
    <source>
        <dbReference type="Proteomes" id="UP000821837"/>
    </source>
</evidence>
<dbReference type="AlphaFoldDB" id="A0A9D4Q8N0"/>
<reference evidence="6" key="1">
    <citation type="journal article" date="2020" name="Cell">
        <title>Large-Scale Comparative Analyses of Tick Genomes Elucidate Their Genetic Diversity and Vector Capacities.</title>
        <authorList>
            <consortium name="Tick Genome and Microbiome Consortium (TIGMIC)"/>
            <person name="Jia N."/>
            <person name="Wang J."/>
            <person name="Shi W."/>
            <person name="Du L."/>
            <person name="Sun Y."/>
            <person name="Zhan W."/>
            <person name="Jiang J.F."/>
            <person name="Wang Q."/>
            <person name="Zhang B."/>
            <person name="Ji P."/>
            <person name="Bell-Sakyi L."/>
            <person name="Cui X.M."/>
            <person name="Yuan T.T."/>
            <person name="Jiang B.G."/>
            <person name="Yang W.F."/>
            <person name="Lam T.T."/>
            <person name="Chang Q.C."/>
            <person name="Ding S.J."/>
            <person name="Wang X.J."/>
            <person name="Zhu J.G."/>
            <person name="Ruan X.D."/>
            <person name="Zhao L."/>
            <person name="Wei J.T."/>
            <person name="Ye R.Z."/>
            <person name="Que T.C."/>
            <person name="Du C.H."/>
            <person name="Zhou Y.H."/>
            <person name="Cheng J.X."/>
            <person name="Dai P.F."/>
            <person name="Guo W.B."/>
            <person name="Han X.H."/>
            <person name="Huang E.J."/>
            <person name="Li L.F."/>
            <person name="Wei W."/>
            <person name="Gao Y.C."/>
            <person name="Liu J.Z."/>
            <person name="Shao H.Z."/>
            <person name="Wang X."/>
            <person name="Wang C.C."/>
            <person name="Yang T.C."/>
            <person name="Huo Q.B."/>
            <person name="Li W."/>
            <person name="Chen H.Y."/>
            <person name="Chen S.E."/>
            <person name="Zhou L.G."/>
            <person name="Ni X.B."/>
            <person name="Tian J.H."/>
            <person name="Sheng Y."/>
            <person name="Liu T."/>
            <person name="Pan Y.S."/>
            <person name="Xia L.Y."/>
            <person name="Li J."/>
            <person name="Zhao F."/>
            <person name="Cao W.C."/>
        </authorList>
    </citation>
    <scope>NUCLEOTIDE SEQUENCE</scope>
    <source>
        <strain evidence="6">Rsan-2018</strain>
    </source>
</reference>
<evidence type="ECO:0000256" key="1">
    <source>
        <dbReference type="ARBA" id="ARBA00004123"/>
    </source>
</evidence>
<protein>
    <submittedName>
        <fullName evidence="6">Uncharacterized protein</fullName>
    </submittedName>
</protein>
<proteinExistence type="predicted"/>
<keyword evidence="2" id="KW-0479">Metal-binding</keyword>
<keyword evidence="3" id="KW-0863">Zinc-finger</keyword>
<accession>A0A9D4Q8N0</accession>
<evidence type="ECO:0000256" key="5">
    <source>
        <dbReference type="ARBA" id="ARBA00023242"/>
    </source>
</evidence>
<keyword evidence="4" id="KW-0862">Zinc</keyword>
<evidence type="ECO:0000256" key="4">
    <source>
        <dbReference type="ARBA" id="ARBA00022833"/>
    </source>
</evidence>
<gene>
    <name evidence="6" type="ORF">HPB52_022372</name>
</gene>
<evidence type="ECO:0000256" key="2">
    <source>
        <dbReference type="ARBA" id="ARBA00022723"/>
    </source>
</evidence>
<dbReference type="PANTHER" id="PTHR46481:SF10">
    <property type="entry name" value="ZINC FINGER BED DOMAIN-CONTAINING PROTEIN 39"/>
    <property type="match status" value="1"/>
</dbReference>
<dbReference type="GO" id="GO:0005634">
    <property type="term" value="C:nucleus"/>
    <property type="evidence" value="ECO:0007669"/>
    <property type="project" value="UniProtKB-SubCell"/>
</dbReference>
<organism evidence="6 7">
    <name type="scientific">Rhipicephalus sanguineus</name>
    <name type="common">Brown dog tick</name>
    <name type="synonym">Ixodes sanguineus</name>
    <dbReference type="NCBI Taxonomy" id="34632"/>
    <lineage>
        <taxon>Eukaryota</taxon>
        <taxon>Metazoa</taxon>
        <taxon>Ecdysozoa</taxon>
        <taxon>Arthropoda</taxon>
        <taxon>Chelicerata</taxon>
        <taxon>Arachnida</taxon>
        <taxon>Acari</taxon>
        <taxon>Parasitiformes</taxon>
        <taxon>Ixodida</taxon>
        <taxon>Ixodoidea</taxon>
        <taxon>Ixodidae</taxon>
        <taxon>Rhipicephalinae</taxon>
        <taxon>Rhipicephalus</taxon>
        <taxon>Rhipicephalus</taxon>
    </lineage>
</organism>
<keyword evidence="5" id="KW-0539">Nucleus</keyword>
<dbReference type="GO" id="GO:0008270">
    <property type="term" value="F:zinc ion binding"/>
    <property type="evidence" value="ECO:0007669"/>
    <property type="project" value="UniProtKB-KW"/>
</dbReference>
<dbReference type="SUPFAM" id="SSF53098">
    <property type="entry name" value="Ribonuclease H-like"/>
    <property type="match status" value="1"/>
</dbReference>
<dbReference type="InterPro" id="IPR052035">
    <property type="entry name" value="ZnF_BED_domain_contain"/>
</dbReference>
<dbReference type="PANTHER" id="PTHR46481">
    <property type="entry name" value="ZINC FINGER BED DOMAIN-CONTAINING PROTEIN 4"/>
    <property type="match status" value="1"/>
</dbReference>
<evidence type="ECO:0000256" key="3">
    <source>
        <dbReference type="ARBA" id="ARBA00022771"/>
    </source>
</evidence>
<reference evidence="6" key="2">
    <citation type="submission" date="2021-09" db="EMBL/GenBank/DDBJ databases">
        <authorList>
            <person name="Jia N."/>
            <person name="Wang J."/>
            <person name="Shi W."/>
            <person name="Du L."/>
            <person name="Sun Y."/>
            <person name="Zhan W."/>
            <person name="Jiang J."/>
            <person name="Wang Q."/>
            <person name="Zhang B."/>
            <person name="Ji P."/>
            <person name="Sakyi L.B."/>
            <person name="Cui X."/>
            <person name="Yuan T."/>
            <person name="Jiang B."/>
            <person name="Yang W."/>
            <person name="Lam T.T.-Y."/>
            <person name="Chang Q."/>
            <person name="Ding S."/>
            <person name="Wang X."/>
            <person name="Zhu J."/>
            <person name="Ruan X."/>
            <person name="Zhao L."/>
            <person name="Wei J."/>
            <person name="Que T."/>
            <person name="Du C."/>
            <person name="Cheng J."/>
            <person name="Dai P."/>
            <person name="Han X."/>
            <person name="Huang E."/>
            <person name="Gao Y."/>
            <person name="Liu J."/>
            <person name="Shao H."/>
            <person name="Ye R."/>
            <person name="Li L."/>
            <person name="Wei W."/>
            <person name="Wang X."/>
            <person name="Wang C."/>
            <person name="Huo Q."/>
            <person name="Li W."/>
            <person name="Guo W."/>
            <person name="Chen H."/>
            <person name="Chen S."/>
            <person name="Zhou L."/>
            <person name="Zhou L."/>
            <person name="Ni X."/>
            <person name="Tian J."/>
            <person name="Zhou Y."/>
            <person name="Sheng Y."/>
            <person name="Liu T."/>
            <person name="Pan Y."/>
            <person name="Xia L."/>
            <person name="Li J."/>
            <person name="Zhao F."/>
            <person name="Cao W."/>
        </authorList>
    </citation>
    <scope>NUCLEOTIDE SEQUENCE</scope>
    <source>
        <strain evidence="6">Rsan-2018</strain>
        <tissue evidence="6">Larvae</tissue>
    </source>
</reference>
<name>A0A9D4Q8N0_RHISA</name>
<dbReference type="InterPro" id="IPR012337">
    <property type="entry name" value="RNaseH-like_sf"/>
</dbReference>
<dbReference type="VEuPathDB" id="VectorBase:RSAN_045635"/>